<accession>A0AAP0I507</accession>
<dbReference type="Proteomes" id="UP001417504">
    <property type="component" value="Unassembled WGS sequence"/>
</dbReference>
<name>A0AAP0I507_9MAGN</name>
<keyword evidence="2" id="KW-1185">Reference proteome</keyword>
<organism evidence="1 2">
    <name type="scientific">Stephania japonica</name>
    <dbReference type="NCBI Taxonomy" id="461633"/>
    <lineage>
        <taxon>Eukaryota</taxon>
        <taxon>Viridiplantae</taxon>
        <taxon>Streptophyta</taxon>
        <taxon>Embryophyta</taxon>
        <taxon>Tracheophyta</taxon>
        <taxon>Spermatophyta</taxon>
        <taxon>Magnoliopsida</taxon>
        <taxon>Ranunculales</taxon>
        <taxon>Menispermaceae</taxon>
        <taxon>Menispermoideae</taxon>
        <taxon>Cissampelideae</taxon>
        <taxon>Stephania</taxon>
    </lineage>
</organism>
<dbReference type="AlphaFoldDB" id="A0AAP0I507"/>
<dbReference type="EMBL" id="JBBNAE010000007">
    <property type="protein sequence ID" value="KAK9108767.1"/>
    <property type="molecule type" value="Genomic_DNA"/>
</dbReference>
<reference evidence="1 2" key="1">
    <citation type="submission" date="2024-01" db="EMBL/GenBank/DDBJ databases">
        <title>Genome assemblies of Stephania.</title>
        <authorList>
            <person name="Yang L."/>
        </authorList>
    </citation>
    <scope>NUCLEOTIDE SEQUENCE [LARGE SCALE GENOMIC DNA]</scope>
    <source>
        <strain evidence="1">QJT</strain>
        <tissue evidence="1">Leaf</tissue>
    </source>
</reference>
<protein>
    <submittedName>
        <fullName evidence="1">Uncharacterized protein</fullName>
    </submittedName>
</protein>
<comment type="caution">
    <text evidence="1">The sequence shown here is derived from an EMBL/GenBank/DDBJ whole genome shotgun (WGS) entry which is preliminary data.</text>
</comment>
<gene>
    <name evidence="1" type="ORF">Sjap_016827</name>
</gene>
<proteinExistence type="predicted"/>
<sequence>MKTAAPSFSSISTSSPHHSRSLSLSLSISLAHCSLTFSHPSLSASHLSRSRWSLSHHRRPLHRRAATTSPEPSPKLDWIIGVRYRKSGSRVRISELSYESR</sequence>
<evidence type="ECO:0000313" key="1">
    <source>
        <dbReference type="EMBL" id="KAK9108767.1"/>
    </source>
</evidence>
<evidence type="ECO:0000313" key="2">
    <source>
        <dbReference type="Proteomes" id="UP001417504"/>
    </source>
</evidence>